<reference evidence="3" key="1">
    <citation type="submission" date="2019-09" db="EMBL/GenBank/DDBJ databases">
        <title>Mumia zhuanghuii sp. nov. isolated from the intestinal contents of plateau pika (Ochotona curzoniae) in the Qinghai-Tibet plateau of China.</title>
        <authorList>
            <person name="Tian Z."/>
        </authorList>
    </citation>
    <scope>NUCLEOTIDE SEQUENCE [LARGE SCALE GENOMIC DNA]</scope>
    <source>
        <strain evidence="3">L-031</strain>
    </source>
</reference>
<accession>A0A5J6L047</accession>
<dbReference type="EMBL" id="CP044232">
    <property type="protein sequence ID" value="QEW01839.1"/>
    <property type="molecule type" value="Genomic_DNA"/>
</dbReference>
<proteinExistence type="predicted"/>
<dbReference type="Proteomes" id="UP000325516">
    <property type="component" value="Chromosome"/>
</dbReference>
<keyword evidence="3" id="KW-1185">Reference proteome</keyword>
<organism evidence="2 3">
    <name type="scientific">Microbacterium lushaniae</name>
    <dbReference type="NCBI Taxonomy" id="2614639"/>
    <lineage>
        <taxon>Bacteria</taxon>
        <taxon>Bacillati</taxon>
        <taxon>Actinomycetota</taxon>
        <taxon>Actinomycetes</taxon>
        <taxon>Micrococcales</taxon>
        <taxon>Microbacteriaceae</taxon>
        <taxon>Microbacterium</taxon>
    </lineage>
</organism>
<sequence>MNSLDSGPGAEISRAFYLQVVQPLLYARWPGLPHAAARLGAGSDVLGLDDDISRDHDWGLRLSLFVAEDLVRPVDAYLAAEMPAEFAGLPTRFAFTGAATPRHHVETQTVEAFVRGRLGLDDVDQLDAGAWLSFTGQSVLEVTAGPVFHDDGDVLRAVRRALEWYPRDVWAYVVASCWTQLEEEMPLMGRAGQVGDERGARVIAASLIRTVMQLTFLLHRAWAPYSKWFGSLFARLPDSAPIGVHVDAALGAGTWQSRQKHIACAIDALLDLQGRAGLPAPGPATLPFWDRPFLYPNPEIASALRESITDPAVRVLPRGRGGIEQITDNVALLVNPRARLAVVRAV</sequence>
<dbReference type="Pfam" id="PF13228">
    <property type="entry name" value="DUF4037"/>
    <property type="match status" value="1"/>
</dbReference>
<name>A0A5J6L047_9MICO</name>
<feature type="domain" description="DUF4037" evidence="1">
    <location>
        <begin position="131"/>
        <end position="229"/>
    </location>
</feature>
<gene>
    <name evidence="2" type="ORF">F6J85_01140</name>
</gene>
<protein>
    <submittedName>
        <fullName evidence="2">DUF4037 domain-containing protein</fullName>
    </submittedName>
</protein>
<evidence type="ECO:0000259" key="1">
    <source>
        <dbReference type="Pfam" id="PF13228"/>
    </source>
</evidence>
<dbReference type="InterPro" id="IPR025117">
    <property type="entry name" value="DUF4037"/>
</dbReference>
<evidence type="ECO:0000313" key="2">
    <source>
        <dbReference type="EMBL" id="QEW01839.1"/>
    </source>
</evidence>
<evidence type="ECO:0000313" key="3">
    <source>
        <dbReference type="Proteomes" id="UP000325516"/>
    </source>
</evidence>
<dbReference type="RefSeq" id="WP_150923491.1">
    <property type="nucleotide sequence ID" value="NZ_CP044232.1"/>
</dbReference>
<dbReference type="AlphaFoldDB" id="A0A5J6L047"/>
<dbReference type="KEGG" id="mlz:F6J85_01140"/>